<dbReference type="RefSeq" id="WP_246968291.1">
    <property type="nucleotide sequence ID" value="NZ_CP095397.1"/>
</dbReference>
<name>A0ABD5NVC9_9EURY</name>
<dbReference type="PANTHER" id="PTHR23131">
    <property type="entry name" value="ENDORIBONUCLEASE LACTB2"/>
    <property type="match status" value="1"/>
</dbReference>
<dbReference type="GeneID" id="71855117"/>
<sequence length="314" mass="34794">MFERRPVPTPFQVDPVNVYVAARTIVDPGPETDEAWSTVRSTLADRDLEPADVERVLVTHPHPDHCGLARRFRDRGADVFASPETAAILADFGARLEYEQSYFRTHLPRHGMPEATASAIADLTNAFRQYVSDCDVDRVLADGDEIEVGPTTLTAKAVTGHAPGELLFSYEDGGDRVAIVGDHVLGRITPNPLLQPPTEPGGDRPRVLPAFNDSLERLRDRGFDRFLPGHGEVIDRPTERIDAIFAAHEERTDAVLGLLDGQTTAYEVMEGLFDDLSIGDQFGGMSEAVGHLDILEQRDRVRRREHNHITYEPA</sequence>
<comment type="caution">
    <text evidence="2">The sequence shown here is derived from an EMBL/GenBank/DDBJ whole genome shotgun (WGS) entry which is preliminary data.</text>
</comment>
<feature type="domain" description="Metallo-beta-lactamase" evidence="1">
    <location>
        <begin position="15"/>
        <end position="230"/>
    </location>
</feature>
<organism evidence="2 3">
    <name type="scientific">Natribaculum luteum</name>
    <dbReference type="NCBI Taxonomy" id="1586232"/>
    <lineage>
        <taxon>Archaea</taxon>
        <taxon>Methanobacteriati</taxon>
        <taxon>Methanobacteriota</taxon>
        <taxon>Stenosarchaea group</taxon>
        <taxon>Halobacteria</taxon>
        <taxon>Halobacteriales</taxon>
        <taxon>Natrialbaceae</taxon>
        <taxon>Natribaculum</taxon>
    </lineage>
</organism>
<evidence type="ECO:0000313" key="2">
    <source>
        <dbReference type="EMBL" id="MFC4245923.1"/>
    </source>
</evidence>
<evidence type="ECO:0000259" key="1">
    <source>
        <dbReference type="SMART" id="SM00849"/>
    </source>
</evidence>
<dbReference type="InterPro" id="IPR050662">
    <property type="entry name" value="Sec-metab_biosynth-thioest"/>
</dbReference>
<dbReference type="Gene3D" id="1.10.10.10">
    <property type="entry name" value="Winged helix-like DNA-binding domain superfamily/Winged helix DNA-binding domain"/>
    <property type="match status" value="1"/>
</dbReference>
<dbReference type="InterPro" id="IPR036866">
    <property type="entry name" value="RibonucZ/Hydroxyglut_hydro"/>
</dbReference>
<dbReference type="AlphaFoldDB" id="A0ABD5NVC9"/>
<protein>
    <submittedName>
        <fullName evidence="2">MBL fold metallo-hydrolase</fullName>
    </submittedName>
</protein>
<dbReference type="Proteomes" id="UP001595821">
    <property type="component" value="Unassembled WGS sequence"/>
</dbReference>
<dbReference type="PANTHER" id="PTHR23131:SF4">
    <property type="entry name" value="METALLO-BETA-LACTAMASE SUPERFAMILY POTEIN"/>
    <property type="match status" value="1"/>
</dbReference>
<proteinExistence type="predicted"/>
<dbReference type="EMBL" id="JBHSDJ010000003">
    <property type="protein sequence ID" value="MFC4245923.1"/>
    <property type="molecule type" value="Genomic_DNA"/>
</dbReference>
<reference evidence="2 3" key="1">
    <citation type="journal article" date="2014" name="Int. J. Syst. Evol. Microbiol.">
        <title>Complete genome sequence of Corynebacterium casei LMG S-19264T (=DSM 44701T), isolated from a smear-ripened cheese.</title>
        <authorList>
            <consortium name="US DOE Joint Genome Institute (JGI-PGF)"/>
            <person name="Walter F."/>
            <person name="Albersmeier A."/>
            <person name="Kalinowski J."/>
            <person name="Ruckert C."/>
        </authorList>
    </citation>
    <scope>NUCLEOTIDE SEQUENCE [LARGE SCALE GENOMIC DNA]</scope>
    <source>
        <strain evidence="2 3">IBRC-M 10912</strain>
    </source>
</reference>
<dbReference type="Gene3D" id="3.60.15.10">
    <property type="entry name" value="Ribonuclease Z/Hydroxyacylglutathione hydrolase-like"/>
    <property type="match status" value="1"/>
</dbReference>
<dbReference type="Pfam" id="PF00753">
    <property type="entry name" value="Lactamase_B"/>
    <property type="match status" value="1"/>
</dbReference>
<dbReference type="SUPFAM" id="SSF56281">
    <property type="entry name" value="Metallo-hydrolase/oxidoreductase"/>
    <property type="match status" value="1"/>
</dbReference>
<gene>
    <name evidence="2" type="ORF">ACFOZ7_02710</name>
</gene>
<dbReference type="InterPro" id="IPR001279">
    <property type="entry name" value="Metallo-B-lactamas"/>
</dbReference>
<accession>A0ABD5NVC9</accession>
<dbReference type="InterPro" id="IPR036388">
    <property type="entry name" value="WH-like_DNA-bd_sf"/>
</dbReference>
<evidence type="ECO:0000313" key="3">
    <source>
        <dbReference type="Proteomes" id="UP001595821"/>
    </source>
</evidence>
<dbReference type="SMART" id="SM00849">
    <property type="entry name" value="Lactamase_B"/>
    <property type="match status" value="1"/>
</dbReference>